<dbReference type="PROSITE" id="PS51270">
    <property type="entry name" value="ZF_CTCHY"/>
    <property type="match status" value="1"/>
</dbReference>
<dbReference type="Proteomes" id="UP001259832">
    <property type="component" value="Unassembled WGS sequence"/>
</dbReference>
<evidence type="ECO:0000256" key="1">
    <source>
        <dbReference type="ARBA" id="ARBA00022723"/>
    </source>
</evidence>
<name>A0AAD9FZA7_9STRA</name>
<feature type="domain" description="CHY-type" evidence="7">
    <location>
        <begin position="2"/>
        <end position="77"/>
    </location>
</feature>
<dbReference type="GO" id="GO:0006511">
    <property type="term" value="P:ubiquitin-dependent protein catabolic process"/>
    <property type="evidence" value="ECO:0007669"/>
    <property type="project" value="TreeGrafter"/>
</dbReference>
<dbReference type="Gene3D" id="3.30.40.10">
    <property type="entry name" value="Zinc/RING finger domain, C3HC4 (zinc finger)"/>
    <property type="match status" value="1"/>
</dbReference>
<evidence type="ECO:0000256" key="4">
    <source>
        <dbReference type="PROSITE-ProRule" id="PRU00601"/>
    </source>
</evidence>
<dbReference type="SUPFAM" id="SSF161245">
    <property type="entry name" value="Zinc hairpin stack"/>
    <property type="match status" value="1"/>
</dbReference>
<evidence type="ECO:0000256" key="2">
    <source>
        <dbReference type="ARBA" id="ARBA00022771"/>
    </source>
</evidence>
<evidence type="ECO:0000259" key="6">
    <source>
        <dbReference type="PROSITE" id="PS50089"/>
    </source>
</evidence>
<evidence type="ECO:0000259" key="8">
    <source>
        <dbReference type="PROSITE" id="PS51270"/>
    </source>
</evidence>
<keyword evidence="3" id="KW-0862">Zinc</keyword>
<keyword evidence="10" id="KW-1185">Reference proteome</keyword>
<feature type="region of interest" description="Disordered" evidence="5">
    <location>
        <begin position="190"/>
        <end position="261"/>
    </location>
</feature>
<dbReference type="GO" id="GO:0016567">
    <property type="term" value="P:protein ubiquitination"/>
    <property type="evidence" value="ECO:0007669"/>
    <property type="project" value="TreeGrafter"/>
</dbReference>
<evidence type="ECO:0000313" key="9">
    <source>
        <dbReference type="EMBL" id="KAK1929044.1"/>
    </source>
</evidence>
<dbReference type="GO" id="GO:0008270">
    <property type="term" value="F:zinc ion binding"/>
    <property type="evidence" value="ECO:0007669"/>
    <property type="project" value="UniProtKB-KW"/>
</dbReference>
<dbReference type="SUPFAM" id="SSF57850">
    <property type="entry name" value="RING/U-box"/>
    <property type="match status" value="1"/>
</dbReference>
<reference evidence="9" key="1">
    <citation type="submission" date="2023-08" db="EMBL/GenBank/DDBJ databases">
        <title>Reference Genome Resource for the Citrus Pathogen Phytophthora citrophthora.</title>
        <authorList>
            <person name="Moller H."/>
            <person name="Coetzee B."/>
            <person name="Rose L.J."/>
            <person name="Van Niekerk J.M."/>
        </authorList>
    </citation>
    <scope>NUCLEOTIDE SEQUENCE</scope>
    <source>
        <strain evidence="9">STE-U-9442</strain>
    </source>
</reference>
<sequence>MNLQMEDKCPHYGRRCHVLAECCKKWVGCRLCHDAQFGEEHQIDRFAIKQMRCNLCQTEQPECINCKENMAAYFCSVCNLFDDKGLEKEVFHCVQCGICRVGGRENYYHCIKCCGCYPHSLEAKHKCLEGSMHRECPICLDVTFDSLESVNVLPCGHVMHSSCFKAYVKHHNIVCPTCRTLMFTEDEISVEGGENEEDTEGEGEDDSGTEGEEQEEDSDNSSSEEEEDNAVVEVEVDDEDDAEMDAAHDAERNVWPGAHRQ</sequence>
<evidence type="ECO:0000259" key="7">
    <source>
        <dbReference type="PROSITE" id="PS51266"/>
    </source>
</evidence>
<proteinExistence type="predicted"/>
<protein>
    <submittedName>
        <fullName evidence="9">E3 ubiquitin-protein ligase SRFP1</fullName>
    </submittedName>
</protein>
<dbReference type="EMBL" id="JASMQC010000053">
    <property type="protein sequence ID" value="KAK1929044.1"/>
    <property type="molecule type" value="Genomic_DNA"/>
</dbReference>
<dbReference type="InterPro" id="IPR037275">
    <property type="entry name" value="Znf_CTCHY_sf"/>
</dbReference>
<dbReference type="AlphaFoldDB" id="A0AAD9FZA7"/>
<feature type="compositionally biased region" description="Acidic residues" evidence="5">
    <location>
        <begin position="190"/>
        <end position="244"/>
    </location>
</feature>
<feature type="domain" description="RING-type" evidence="6">
    <location>
        <begin position="136"/>
        <end position="179"/>
    </location>
</feature>
<evidence type="ECO:0000256" key="3">
    <source>
        <dbReference type="ARBA" id="ARBA00022833"/>
    </source>
</evidence>
<dbReference type="PROSITE" id="PS51266">
    <property type="entry name" value="ZF_CHY"/>
    <property type="match status" value="1"/>
</dbReference>
<evidence type="ECO:0000313" key="10">
    <source>
        <dbReference type="Proteomes" id="UP001259832"/>
    </source>
</evidence>
<dbReference type="PANTHER" id="PTHR21319">
    <property type="entry name" value="RING FINGER AND CHY ZINC FINGER DOMAIN-CONTAINING PROTEIN 1"/>
    <property type="match status" value="1"/>
</dbReference>
<keyword evidence="2 4" id="KW-0863">Zinc-finger</keyword>
<dbReference type="GO" id="GO:0061630">
    <property type="term" value="F:ubiquitin protein ligase activity"/>
    <property type="evidence" value="ECO:0007669"/>
    <property type="project" value="TreeGrafter"/>
</dbReference>
<accession>A0AAD9FZA7</accession>
<dbReference type="PROSITE" id="PS50089">
    <property type="entry name" value="ZF_RING_2"/>
    <property type="match status" value="1"/>
</dbReference>
<dbReference type="InterPro" id="IPR037274">
    <property type="entry name" value="Znf_CHY_sf"/>
</dbReference>
<organism evidence="9 10">
    <name type="scientific">Phytophthora citrophthora</name>
    <dbReference type="NCBI Taxonomy" id="4793"/>
    <lineage>
        <taxon>Eukaryota</taxon>
        <taxon>Sar</taxon>
        <taxon>Stramenopiles</taxon>
        <taxon>Oomycota</taxon>
        <taxon>Peronosporomycetes</taxon>
        <taxon>Peronosporales</taxon>
        <taxon>Peronosporaceae</taxon>
        <taxon>Phytophthora</taxon>
    </lineage>
</organism>
<dbReference type="InterPro" id="IPR017921">
    <property type="entry name" value="Znf_CTCHY"/>
</dbReference>
<dbReference type="Pfam" id="PF05495">
    <property type="entry name" value="zf-CHY"/>
    <property type="match status" value="1"/>
</dbReference>
<feature type="domain" description="CTCHY-type" evidence="8">
    <location>
        <begin position="70"/>
        <end position="135"/>
    </location>
</feature>
<dbReference type="SMART" id="SM00184">
    <property type="entry name" value="RING"/>
    <property type="match status" value="1"/>
</dbReference>
<dbReference type="InterPro" id="IPR001841">
    <property type="entry name" value="Znf_RING"/>
</dbReference>
<keyword evidence="1" id="KW-0479">Metal-binding</keyword>
<dbReference type="SUPFAM" id="SSF161219">
    <property type="entry name" value="CHY zinc finger-like"/>
    <property type="match status" value="1"/>
</dbReference>
<dbReference type="GO" id="GO:0005634">
    <property type="term" value="C:nucleus"/>
    <property type="evidence" value="ECO:0007669"/>
    <property type="project" value="TreeGrafter"/>
</dbReference>
<gene>
    <name evidence="9" type="ORF">P3T76_015484</name>
</gene>
<dbReference type="InterPro" id="IPR008913">
    <property type="entry name" value="Znf_CHY"/>
</dbReference>
<evidence type="ECO:0000256" key="5">
    <source>
        <dbReference type="SAM" id="MobiDB-lite"/>
    </source>
</evidence>
<comment type="caution">
    <text evidence="9">The sequence shown here is derived from an EMBL/GenBank/DDBJ whole genome shotgun (WGS) entry which is preliminary data.</text>
</comment>
<dbReference type="InterPro" id="IPR013083">
    <property type="entry name" value="Znf_RING/FYVE/PHD"/>
</dbReference>
<dbReference type="Pfam" id="PF13639">
    <property type="entry name" value="zf-RING_2"/>
    <property type="match status" value="1"/>
</dbReference>